<dbReference type="InterPro" id="IPR009506">
    <property type="entry name" value="YjiS-like"/>
</dbReference>
<feature type="domain" description="YjiS-like" evidence="1">
    <location>
        <begin position="69"/>
        <end position="102"/>
    </location>
</feature>
<evidence type="ECO:0000313" key="2">
    <source>
        <dbReference type="EMBL" id="SMO51076.1"/>
    </source>
</evidence>
<gene>
    <name evidence="2" type="ORF">SAMN06265380_1011261</name>
</gene>
<protein>
    <submittedName>
        <fullName evidence="2">Uncharacterized conserved protein YjiS, DUF1127 family</fullName>
    </submittedName>
</protein>
<dbReference type="Pfam" id="PF06568">
    <property type="entry name" value="YjiS-like"/>
    <property type="match status" value="1"/>
</dbReference>
<name>A0A521BV92_9RHOB</name>
<dbReference type="EMBL" id="FXTE01000001">
    <property type="protein sequence ID" value="SMO51076.1"/>
    <property type="molecule type" value="Genomic_DNA"/>
</dbReference>
<organism evidence="2 3">
    <name type="scientific">Ruegeria faecimaris</name>
    <dbReference type="NCBI Taxonomy" id="686389"/>
    <lineage>
        <taxon>Bacteria</taxon>
        <taxon>Pseudomonadati</taxon>
        <taxon>Pseudomonadota</taxon>
        <taxon>Alphaproteobacteria</taxon>
        <taxon>Rhodobacterales</taxon>
        <taxon>Roseobacteraceae</taxon>
        <taxon>Ruegeria</taxon>
    </lineage>
</organism>
<accession>A0A521BV92</accession>
<reference evidence="2 3" key="1">
    <citation type="submission" date="2017-05" db="EMBL/GenBank/DDBJ databases">
        <authorList>
            <person name="Varghese N."/>
            <person name="Submissions S."/>
        </authorList>
    </citation>
    <scope>NUCLEOTIDE SEQUENCE [LARGE SCALE GENOMIC DNA]</scope>
    <source>
        <strain evidence="2 3">DSM 28009</strain>
    </source>
</reference>
<proteinExistence type="predicted"/>
<dbReference type="Proteomes" id="UP000319555">
    <property type="component" value="Unassembled WGS sequence"/>
</dbReference>
<evidence type="ECO:0000313" key="3">
    <source>
        <dbReference type="Proteomes" id="UP000319555"/>
    </source>
</evidence>
<dbReference type="AlphaFoldDB" id="A0A521BV92"/>
<sequence length="115" mass="13079">MHLLHSSIDDVNYCAIAAFAYFHPQANAETLRHQHTKRVTQMGVATQQTALRSAPAFGLASMIETAKTRFARYRAYRQTVNELSELSDRELADLGLHRSMIRRLAMQAAEEQFAR</sequence>
<keyword evidence="3" id="KW-1185">Reference proteome</keyword>
<evidence type="ECO:0000259" key="1">
    <source>
        <dbReference type="Pfam" id="PF06568"/>
    </source>
</evidence>